<dbReference type="Proteomes" id="UP000076871">
    <property type="component" value="Unassembled WGS sequence"/>
</dbReference>
<proteinExistence type="predicted"/>
<reference evidence="2 3" key="1">
    <citation type="journal article" date="2016" name="Mol. Biol. Evol.">
        <title>Comparative Genomics of Early-Diverging Mushroom-Forming Fungi Provides Insights into the Origins of Lignocellulose Decay Capabilities.</title>
        <authorList>
            <person name="Nagy L.G."/>
            <person name="Riley R."/>
            <person name="Tritt A."/>
            <person name="Adam C."/>
            <person name="Daum C."/>
            <person name="Floudas D."/>
            <person name="Sun H."/>
            <person name="Yadav J.S."/>
            <person name="Pangilinan J."/>
            <person name="Larsson K.H."/>
            <person name="Matsuura K."/>
            <person name="Barry K."/>
            <person name="Labutti K."/>
            <person name="Kuo R."/>
            <person name="Ohm R.A."/>
            <person name="Bhattacharya S.S."/>
            <person name="Shirouzu T."/>
            <person name="Yoshinaga Y."/>
            <person name="Martin F.M."/>
            <person name="Grigoriev I.V."/>
            <person name="Hibbett D.S."/>
        </authorList>
    </citation>
    <scope>NUCLEOTIDE SEQUENCE [LARGE SCALE GENOMIC DNA]</scope>
    <source>
        <strain evidence="2 3">93-53</strain>
    </source>
</reference>
<feature type="compositionally biased region" description="Polar residues" evidence="1">
    <location>
        <begin position="1"/>
        <end position="14"/>
    </location>
</feature>
<sequence>MQQRANHSLATSPVKSARSRQCPHGTLPSRGFTEPGRGRARSHGAIQRRVPDLRALLPPAPGFLGGPPARAPSPIGCSPPPREILRPHTDLKASRLELSVIEFHSAARPRLQATTIISDVSTMISAHRFAGAHCLSIVCARAATRAAIARKGRLRAGTPLVSQHAYA</sequence>
<evidence type="ECO:0000313" key="2">
    <source>
        <dbReference type="EMBL" id="KZT01623.1"/>
    </source>
</evidence>
<dbReference type="AlphaFoldDB" id="A0A165BTJ4"/>
<evidence type="ECO:0000313" key="3">
    <source>
        <dbReference type="Proteomes" id="UP000076871"/>
    </source>
</evidence>
<organism evidence="2 3">
    <name type="scientific">Laetiporus sulphureus 93-53</name>
    <dbReference type="NCBI Taxonomy" id="1314785"/>
    <lineage>
        <taxon>Eukaryota</taxon>
        <taxon>Fungi</taxon>
        <taxon>Dikarya</taxon>
        <taxon>Basidiomycota</taxon>
        <taxon>Agaricomycotina</taxon>
        <taxon>Agaricomycetes</taxon>
        <taxon>Polyporales</taxon>
        <taxon>Laetiporus</taxon>
    </lineage>
</organism>
<accession>A0A165BTJ4</accession>
<keyword evidence="3" id="KW-1185">Reference proteome</keyword>
<feature type="region of interest" description="Disordered" evidence="1">
    <location>
        <begin position="1"/>
        <end position="48"/>
    </location>
</feature>
<protein>
    <submittedName>
        <fullName evidence="2">Uncharacterized protein</fullName>
    </submittedName>
</protein>
<gene>
    <name evidence="2" type="ORF">LAESUDRAFT_763622</name>
</gene>
<evidence type="ECO:0000256" key="1">
    <source>
        <dbReference type="SAM" id="MobiDB-lite"/>
    </source>
</evidence>
<dbReference type="EMBL" id="KV427662">
    <property type="protein sequence ID" value="KZT01623.1"/>
    <property type="molecule type" value="Genomic_DNA"/>
</dbReference>
<dbReference type="GeneID" id="63830324"/>
<dbReference type="InParanoid" id="A0A165BTJ4"/>
<dbReference type="RefSeq" id="XP_040759363.1">
    <property type="nucleotide sequence ID" value="XM_040913296.1"/>
</dbReference>
<name>A0A165BTJ4_9APHY</name>